<dbReference type="InterPro" id="IPR010093">
    <property type="entry name" value="SinI_DNA-bd"/>
</dbReference>
<protein>
    <recommendedName>
        <fullName evidence="1">Helix-turn-helix domain-containing protein</fullName>
    </recommendedName>
</protein>
<reference evidence="3" key="1">
    <citation type="submission" date="2015-03" db="EMBL/GenBank/DDBJ databases">
        <title>Draft genome sequence of a novel methanotroph (Sn10-6) isolated from flooded ricefield rhizosphere in India.</title>
        <authorList>
            <person name="Pandit P.S."/>
            <person name="Pore S.D."/>
            <person name="Arora P."/>
            <person name="Kapse N.G."/>
            <person name="Dhakephalkar P.K."/>
            <person name="Rahalkar M.C."/>
        </authorList>
    </citation>
    <scope>NUCLEOTIDE SEQUENCE [LARGE SCALE GENOMIC DNA]</scope>
    <source>
        <strain evidence="3">Sn10-6</strain>
    </source>
</reference>
<accession>A0A0F3IGJ8</accession>
<dbReference type="OrthoDB" id="597977at2"/>
<evidence type="ECO:0000259" key="1">
    <source>
        <dbReference type="Pfam" id="PF12728"/>
    </source>
</evidence>
<dbReference type="Pfam" id="PF12728">
    <property type="entry name" value="HTH_17"/>
    <property type="match status" value="1"/>
</dbReference>
<dbReference type="InterPro" id="IPR009061">
    <property type="entry name" value="DNA-bd_dom_put_sf"/>
</dbReference>
<dbReference type="SUPFAM" id="SSF46955">
    <property type="entry name" value="Putative DNA-binding domain"/>
    <property type="match status" value="1"/>
</dbReference>
<dbReference type="GO" id="GO:0003677">
    <property type="term" value="F:DNA binding"/>
    <property type="evidence" value="ECO:0007669"/>
    <property type="project" value="InterPro"/>
</dbReference>
<proteinExistence type="predicted"/>
<gene>
    <name evidence="2" type="ORF">VZ94_14705</name>
</gene>
<dbReference type="EMBL" id="LAJX01000153">
    <property type="protein sequence ID" value="KJV05930.1"/>
    <property type="molecule type" value="Genomic_DNA"/>
</dbReference>
<keyword evidence="3" id="KW-1185">Reference proteome</keyword>
<dbReference type="InterPro" id="IPR041657">
    <property type="entry name" value="HTH_17"/>
</dbReference>
<evidence type="ECO:0000313" key="3">
    <source>
        <dbReference type="Proteomes" id="UP000033684"/>
    </source>
</evidence>
<reference evidence="2 3" key="2">
    <citation type="journal article" date="2016" name="Microb. Ecol.">
        <title>Genome Characteristics of a Novel Type I Methanotroph (Sn10-6) Isolated from a Flooded Indian Rice Field.</title>
        <authorList>
            <person name="Rahalkar M.C."/>
            <person name="Pandit P.S."/>
            <person name="Dhakephalkar P.K."/>
            <person name="Pore S."/>
            <person name="Arora P."/>
            <person name="Kapse N."/>
        </authorList>
    </citation>
    <scope>NUCLEOTIDE SEQUENCE [LARGE SCALE GENOMIC DNA]</scope>
    <source>
        <strain evidence="2 3">Sn10-6</strain>
    </source>
</reference>
<evidence type="ECO:0000313" key="2">
    <source>
        <dbReference type="EMBL" id="KJV05930.1"/>
    </source>
</evidence>
<dbReference type="AlphaFoldDB" id="A0A0F3IGJ8"/>
<name>A0A0F3IGJ8_9GAMM</name>
<dbReference type="NCBIfam" id="TIGR01764">
    <property type="entry name" value="excise"/>
    <property type="match status" value="1"/>
</dbReference>
<feature type="domain" description="Helix-turn-helix" evidence="1">
    <location>
        <begin position="10"/>
        <end position="61"/>
    </location>
</feature>
<comment type="caution">
    <text evidence="2">The sequence shown here is derived from an EMBL/GenBank/DDBJ whole genome shotgun (WGS) entry which is preliminary data.</text>
</comment>
<organism evidence="2 3">
    <name type="scientific">Methylocucumis oryzae</name>
    <dbReference type="NCBI Taxonomy" id="1632867"/>
    <lineage>
        <taxon>Bacteria</taxon>
        <taxon>Pseudomonadati</taxon>
        <taxon>Pseudomonadota</taxon>
        <taxon>Gammaproteobacteria</taxon>
        <taxon>Methylococcales</taxon>
        <taxon>Methylococcaceae</taxon>
        <taxon>Methylocucumis</taxon>
    </lineage>
</organism>
<dbReference type="Proteomes" id="UP000033684">
    <property type="component" value="Unassembled WGS sequence"/>
</dbReference>
<sequence>MGYAVSNKQVLNIEEAAYLTGLSESYLYKLTSTQQIPHYKPRGKLLAFDRTELEAWLKQNRITTVRELETKAANHVAGVK</sequence>